<evidence type="ECO:0000313" key="2">
    <source>
        <dbReference type="Proteomes" id="UP000325116"/>
    </source>
</evidence>
<organism evidence="1 2">
    <name type="scientific">Brachyspira aalborgi</name>
    <dbReference type="NCBI Taxonomy" id="29522"/>
    <lineage>
        <taxon>Bacteria</taxon>
        <taxon>Pseudomonadati</taxon>
        <taxon>Spirochaetota</taxon>
        <taxon>Spirochaetia</taxon>
        <taxon>Brachyspirales</taxon>
        <taxon>Brachyspiraceae</taxon>
        <taxon>Brachyspira</taxon>
    </lineage>
</organism>
<proteinExistence type="predicted"/>
<gene>
    <name evidence="1" type="ORF">EPJ80_03345</name>
</gene>
<name>A0A5C8CJ25_9SPIR</name>
<dbReference type="GO" id="GO:0016301">
    <property type="term" value="F:kinase activity"/>
    <property type="evidence" value="ECO:0007669"/>
    <property type="project" value="UniProtKB-KW"/>
</dbReference>
<reference evidence="1 2" key="1">
    <citation type="journal article" date="1992" name="Lakartidningen">
        <title>[Penicillin V and not amoxicillin is the first choice preparation in acute otitis].</title>
        <authorList>
            <person name="Kamme C."/>
            <person name="Lundgren K."/>
            <person name="Prellner K."/>
        </authorList>
    </citation>
    <scope>NUCLEOTIDE SEQUENCE [LARGE SCALE GENOMIC DNA]</scope>
    <source>
        <strain evidence="1 2">W1</strain>
    </source>
</reference>
<protein>
    <submittedName>
        <fullName evidence="1">Protein kinase</fullName>
    </submittedName>
</protein>
<comment type="caution">
    <text evidence="1">The sequence shown here is derived from an EMBL/GenBank/DDBJ whole genome shotgun (WGS) entry which is preliminary data.</text>
</comment>
<dbReference type="Proteomes" id="UP000325116">
    <property type="component" value="Unassembled WGS sequence"/>
</dbReference>
<sequence length="400" mass="46313">MKKIIFVVLILALVFLSLPLASQYRYTFPEYMENLQSKVPLKAIEWFEENAYSPTYGVSELIFAFYRGVSRYDSYVKYNGPIENLDRAAGDFKLALDIPYDIKYLYTDRALLYLAGILTISEGDKELASRIFKYYADNCEQFDPNYTTAIYWCLYLGYINKDTYNFYYEKLIKLNKNSVYDGPVIYDYFNGEYRSISEMLRRLDNANMDKNKSRRIPENADLFATIKSMIPIIPEDDKSTLGSTYQYLIFEEYPPKGSVSSKVNENSNLNRDNRKLEYFDNTNRYDTRPIKTNEIFNNPNINIVETNKPARDTNFINTVIASGSESLNISVDKVANNNVRIDIAGRTFNTKTSTNFIIQLNQGDYDVLVSFLGKKYTNRVNVSKGAYNLLSIVVQDENIK</sequence>
<keyword evidence="1" id="KW-0418">Kinase</keyword>
<dbReference type="EMBL" id="SAXT01000003">
    <property type="protein sequence ID" value="TXJ12653.1"/>
    <property type="molecule type" value="Genomic_DNA"/>
</dbReference>
<dbReference type="AlphaFoldDB" id="A0A5C8CJ25"/>
<dbReference type="RefSeq" id="WP_147757904.1">
    <property type="nucleotide sequence ID" value="NZ_SAXT01000003.1"/>
</dbReference>
<evidence type="ECO:0000313" key="1">
    <source>
        <dbReference type="EMBL" id="TXJ12653.1"/>
    </source>
</evidence>
<keyword evidence="1" id="KW-0808">Transferase</keyword>
<accession>A0A5C8CJ25</accession>